<feature type="compositionally biased region" description="Basic and acidic residues" evidence="2">
    <location>
        <begin position="713"/>
        <end position="722"/>
    </location>
</feature>
<feature type="compositionally biased region" description="Acidic residues" evidence="2">
    <location>
        <begin position="729"/>
        <end position="740"/>
    </location>
</feature>
<dbReference type="Pfam" id="PF01585">
    <property type="entry name" value="G-patch"/>
    <property type="match status" value="1"/>
</dbReference>
<dbReference type="Proteomes" id="UP000659654">
    <property type="component" value="Unassembled WGS sequence"/>
</dbReference>
<proteinExistence type="inferred from homology"/>
<dbReference type="Proteomes" id="UP000582659">
    <property type="component" value="Unassembled WGS sequence"/>
</dbReference>
<protein>
    <submittedName>
        <fullName evidence="4">(pine wood nematode) hypothetical protein</fullName>
    </submittedName>
</protein>
<dbReference type="InterPro" id="IPR011666">
    <property type="entry name" value="DUF1604"/>
</dbReference>
<feature type="compositionally biased region" description="Basic residues" evidence="2">
    <location>
        <begin position="759"/>
        <end position="781"/>
    </location>
</feature>
<dbReference type="GO" id="GO:0003723">
    <property type="term" value="F:RNA binding"/>
    <property type="evidence" value="ECO:0007669"/>
    <property type="project" value="TreeGrafter"/>
</dbReference>
<feature type="region of interest" description="Disordered" evidence="2">
    <location>
        <begin position="67"/>
        <end position="90"/>
    </location>
</feature>
<dbReference type="PROSITE" id="PS50174">
    <property type="entry name" value="G_PATCH"/>
    <property type="match status" value="1"/>
</dbReference>
<organism evidence="4 5">
    <name type="scientific">Bursaphelenchus xylophilus</name>
    <name type="common">Pinewood nematode worm</name>
    <name type="synonym">Aphelenchoides xylophilus</name>
    <dbReference type="NCBI Taxonomy" id="6326"/>
    <lineage>
        <taxon>Eukaryota</taxon>
        <taxon>Metazoa</taxon>
        <taxon>Ecdysozoa</taxon>
        <taxon>Nematoda</taxon>
        <taxon>Chromadorea</taxon>
        <taxon>Rhabditida</taxon>
        <taxon>Tylenchina</taxon>
        <taxon>Tylenchomorpha</taxon>
        <taxon>Aphelenchoidea</taxon>
        <taxon>Aphelenchoididae</taxon>
        <taxon>Bursaphelenchus</taxon>
    </lineage>
</organism>
<gene>
    <name evidence="4" type="ORF">BXYJ_LOCUS5202</name>
</gene>
<dbReference type="EMBL" id="CAJFDI010000002">
    <property type="protein sequence ID" value="CAD5217782.1"/>
    <property type="molecule type" value="Genomic_DNA"/>
</dbReference>
<evidence type="ECO:0000313" key="5">
    <source>
        <dbReference type="Proteomes" id="UP000659654"/>
    </source>
</evidence>
<comment type="similarity">
    <text evidence="1">Belongs to the GPATCH1 family.</text>
</comment>
<feature type="domain" description="G-patch" evidence="3">
    <location>
        <begin position="150"/>
        <end position="170"/>
    </location>
</feature>
<evidence type="ECO:0000259" key="3">
    <source>
        <dbReference type="PROSITE" id="PS50174"/>
    </source>
</evidence>
<feature type="region of interest" description="Disordered" evidence="2">
    <location>
        <begin position="588"/>
        <end position="613"/>
    </location>
</feature>
<dbReference type="GO" id="GO:0006397">
    <property type="term" value="P:mRNA processing"/>
    <property type="evidence" value="ECO:0007669"/>
    <property type="project" value="InterPro"/>
</dbReference>
<evidence type="ECO:0000256" key="2">
    <source>
        <dbReference type="SAM" id="MobiDB-lite"/>
    </source>
</evidence>
<dbReference type="OrthoDB" id="20507at2759"/>
<dbReference type="EMBL" id="CAJFCV020000002">
    <property type="protein sequence ID" value="CAG9101675.1"/>
    <property type="molecule type" value="Genomic_DNA"/>
</dbReference>
<keyword evidence="5" id="KW-1185">Reference proteome</keyword>
<feature type="region of interest" description="Disordered" evidence="2">
    <location>
        <begin position="636"/>
        <end position="781"/>
    </location>
</feature>
<comment type="caution">
    <text evidence="4">The sequence shown here is derived from an EMBL/GenBank/DDBJ whole genome shotgun (WGS) entry which is preliminary data.</text>
</comment>
<dbReference type="Pfam" id="PF07713">
    <property type="entry name" value="DUF1604"/>
    <property type="match status" value="1"/>
</dbReference>
<feature type="compositionally biased region" description="Acidic residues" evidence="2">
    <location>
        <begin position="641"/>
        <end position="653"/>
    </location>
</feature>
<dbReference type="InterPro" id="IPR000467">
    <property type="entry name" value="G_patch_dom"/>
</dbReference>
<feature type="compositionally biased region" description="Basic and acidic residues" evidence="2">
    <location>
        <begin position="588"/>
        <end position="612"/>
    </location>
</feature>
<reference evidence="4" key="1">
    <citation type="submission" date="2020-09" db="EMBL/GenBank/DDBJ databases">
        <authorList>
            <person name="Kikuchi T."/>
        </authorList>
    </citation>
    <scope>NUCLEOTIDE SEQUENCE</scope>
    <source>
        <strain evidence="4">Ka4C1</strain>
    </source>
</reference>
<feature type="compositionally biased region" description="Polar residues" evidence="2">
    <location>
        <begin position="657"/>
        <end position="683"/>
    </location>
</feature>
<evidence type="ECO:0000256" key="1">
    <source>
        <dbReference type="ARBA" id="ARBA00008600"/>
    </source>
</evidence>
<accession>A0A7I8WYS8</accession>
<dbReference type="AlphaFoldDB" id="A0A7I8WYS8"/>
<name>A0A7I8WYS8_BURXY</name>
<sequence>MSLAKYGTAHENLEDEKNTAVSRRPTAIQDEIVTDEKGRRRFHGAFTGGFSAGYFNTVGSRHGWVPQTFRSSRDERPDEPKRSVDDFMDDEDRGEFGFAHQKIRTKSNFMAQLNDQSKNAPLAWERAGPSTSDNFNDLAMTLASTFQGVNDSIGVKILKKMGWRPGKGIGPRMKRRQLERQKVNDARQLGRSAAFNSDEVEAMEELAPEAEYAPDDIPRLFLQPNQGEHGLGYRPLEKSNVLEEDFLMKVDAYKEKAKSKGIRGQAFGVGAFEEDDDDVYANEDISKYDFAIGGDESEIREVERYETAFVPAKHSERPKFYRAPEPSRHFDPQHRPSPIILKDNLSELGQAFQSLNPLQKAVFLGDRSGSVLELLSSADREKLKLLTKKAEIETKIVRKEAAKRRPEPEPFEEEPMKAHRFKKFVHYLKSGHEMTAPIEMTRLEWEEEIKQFENYLTPELRALLPSVRDRQQPLARLTTAQPIADQLKNRFRTEASTSLKQEPTETSAEETRRLAVQQKQFGPLTRQKFTWYPSKYLVKYFNVEDPYPESREEGCPDIVKKHLHRKDYSLDMLGLADTQKEVVDRIGREAHEKRRSRWEADKEPPKPMDKVFEAPAPETEKPTFLPPIALLQAVFEHGIDLESDEEEAPVDEPEISKSPSTNSSMKNENKTNGGEIQAPTTSKSPERFVTVLDLVESDDEYGPKIPDVLPLEIDPKEKEKIIPKAPDVIEIDDSSEESSEEESHRHKKRKRRDSEGEKRKKSKKNKKEKKKKEKKRKRRDT</sequence>
<dbReference type="PANTHER" id="PTHR13384:SF19">
    <property type="entry name" value="G PATCH DOMAIN-CONTAINING PROTEIN 1"/>
    <property type="match status" value="1"/>
</dbReference>
<dbReference type="GO" id="GO:0005634">
    <property type="term" value="C:nucleus"/>
    <property type="evidence" value="ECO:0007669"/>
    <property type="project" value="TreeGrafter"/>
</dbReference>
<dbReference type="PANTHER" id="PTHR13384">
    <property type="entry name" value="G PATCH DOMAIN-CONTAINING PROTEIN 1"/>
    <property type="match status" value="1"/>
</dbReference>
<feature type="region of interest" description="Disordered" evidence="2">
    <location>
        <begin position="1"/>
        <end position="29"/>
    </location>
</feature>
<evidence type="ECO:0000313" key="4">
    <source>
        <dbReference type="EMBL" id="CAD5217782.1"/>
    </source>
</evidence>
<feature type="compositionally biased region" description="Basic and acidic residues" evidence="2">
    <location>
        <begin position="71"/>
        <end position="85"/>
    </location>
</feature>